<comment type="subcellular location">
    <subcellularLocation>
        <location evidence="1">Cell membrane</location>
        <topology evidence="1">Multi-pass membrane protein</topology>
    </subcellularLocation>
</comment>
<keyword evidence="4 6" id="KW-1133">Transmembrane helix</keyword>
<evidence type="ECO:0000256" key="3">
    <source>
        <dbReference type="ARBA" id="ARBA00022692"/>
    </source>
</evidence>
<evidence type="ECO:0000313" key="8">
    <source>
        <dbReference type="EMBL" id="QDP95121.1"/>
    </source>
</evidence>
<reference evidence="8 9" key="1">
    <citation type="submission" date="2019-07" db="EMBL/GenBank/DDBJ databases">
        <title>Microlunatus dokdonensis sp. nov. isolated from the rhizospheric soil of the wild plant Elymus tsukushiensis.</title>
        <authorList>
            <person name="Ghim S.-Y."/>
            <person name="Hwang Y.-J."/>
            <person name="Son J.-S."/>
            <person name="Shin J.-H."/>
        </authorList>
    </citation>
    <scope>NUCLEOTIDE SEQUENCE [LARGE SCALE GENOMIC DNA]</scope>
    <source>
        <strain evidence="8 9">KUDC0627</strain>
    </source>
</reference>
<feature type="transmembrane region" description="Helical" evidence="6">
    <location>
        <begin position="95"/>
        <end position="112"/>
    </location>
</feature>
<evidence type="ECO:0000256" key="6">
    <source>
        <dbReference type="SAM" id="Phobius"/>
    </source>
</evidence>
<keyword evidence="3 6" id="KW-0812">Transmembrane</keyword>
<dbReference type="KEGG" id="mik:FOE78_03595"/>
<organism evidence="8 9">
    <name type="scientific">Microlunatus elymi</name>
    <dbReference type="NCBI Taxonomy" id="2596828"/>
    <lineage>
        <taxon>Bacteria</taxon>
        <taxon>Bacillati</taxon>
        <taxon>Actinomycetota</taxon>
        <taxon>Actinomycetes</taxon>
        <taxon>Propionibacteriales</taxon>
        <taxon>Propionibacteriaceae</taxon>
        <taxon>Microlunatus</taxon>
    </lineage>
</organism>
<dbReference type="GO" id="GO:0005886">
    <property type="term" value="C:plasma membrane"/>
    <property type="evidence" value="ECO:0007669"/>
    <property type="project" value="UniProtKB-SubCell"/>
</dbReference>
<dbReference type="Gene3D" id="1.20.81.30">
    <property type="entry name" value="Type II secretion system (T2SS), domain F"/>
    <property type="match status" value="1"/>
</dbReference>
<evidence type="ECO:0000256" key="1">
    <source>
        <dbReference type="ARBA" id="ARBA00004651"/>
    </source>
</evidence>
<evidence type="ECO:0000256" key="2">
    <source>
        <dbReference type="ARBA" id="ARBA00022475"/>
    </source>
</evidence>
<gene>
    <name evidence="8" type="ORF">FOE78_03595</name>
</gene>
<feature type="transmembrane region" description="Helical" evidence="6">
    <location>
        <begin position="242"/>
        <end position="264"/>
    </location>
</feature>
<keyword evidence="5 6" id="KW-0472">Membrane</keyword>
<accession>A0A516PVY7</accession>
<dbReference type="RefSeq" id="WP_143985103.1">
    <property type="nucleotide sequence ID" value="NZ_CP041692.1"/>
</dbReference>
<name>A0A516PVY7_9ACTN</name>
<evidence type="ECO:0000259" key="7">
    <source>
        <dbReference type="Pfam" id="PF00482"/>
    </source>
</evidence>
<dbReference type="OrthoDB" id="3267562at2"/>
<protein>
    <submittedName>
        <fullName evidence="8">Type II secretion system F family protein</fullName>
    </submittedName>
</protein>
<evidence type="ECO:0000256" key="4">
    <source>
        <dbReference type="ARBA" id="ARBA00022989"/>
    </source>
</evidence>
<dbReference type="InterPro" id="IPR042094">
    <property type="entry name" value="T2SS_GspF_sf"/>
</dbReference>
<feature type="transmembrane region" description="Helical" evidence="6">
    <location>
        <begin position="71"/>
        <end position="89"/>
    </location>
</feature>
<proteinExistence type="predicted"/>
<dbReference type="EMBL" id="CP041692">
    <property type="protein sequence ID" value="QDP95121.1"/>
    <property type="molecule type" value="Genomic_DNA"/>
</dbReference>
<feature type="domain" description="Type II secretion system protein GspF" evidence="7">
    <location>
        <begin position="134"/>
        <end position="256"/>
    </location>
</feature>
<dbReference type="Proteomes" id="UP000319263">
    <property type="component" value="Chromosome"/>
</dbReference>
<dbReference type="PANTHER" id="PTHR35007:SF2">
    <property type="entry name" value="PILUS ASSEMBLE PROTEIN"/>
    <property type="match status" value="1"/>
</dbReference>
<dbReference type="InterPro" id="IPR018076">
    <property type="entry name" value="T2SS_GspF_dom"/>
</dbReference>
<evidence type="ECO:0000256" key="5">
    <source>
        <dbReference type="ARBA" id="ARBA00023136"/>
    </source>
</evidence>
<sequence length="268" mass="28641">MGPQAELVFAVILVGLAAAGLVGSPPEQVRRISRQGGRFSLAPTVSVPTPLVRLGELIKARPEAPPARQRYVAGLVAAGVVPVLLRMFLPDLGSSVWLTAPPVAAAMIIFLGKVERPAARRRRERMIEELPHILELMAAAMSAGLPLRAAVREVAAVSDGPLAEDLAEVVKNVDLGRAESEAWRGLRTHPTLGRVSIDLARSVDSGTMVVATLRRYAQTARRDRRGVLEARAKTVGVKSVPPLMVCFVPAFFLVCVIPSVVTALQHAL</sequence>
<feature type="transmembrane region" description="Helical" evidence="6">
    <location>
        <begin position="6"/>
        <end position="24"/>
    </location>
</feature>
<keyword evidence="9" id="KW-1185">Reference proteome</keyword>
<dbReference type="AlphaFoldDB" id="A0A516PVY7"/>
<dbReference type="Pfam" id="PF00482">
    <property type="entry name" value="T2SSF"/>
    <property type="match status" value="1"/>
</dbReference>
<evidence type="ECO:0000313" key="9">
    <source>
        <dbReference type="Proteomes" id="UP000319263"/>
    </source>
</evidence>
<keyword evidence="2" id="KW-1003">Cell membrane</keyword>
<dbReference type="PANTHER" id="PTHR35007">
    <property type="entry name" value="INTEGRAL MEMBRANE PROTEIN-RELATED"/>
    <property type="match status" value="1"/>
</dbReference>